<dbReference type="AlphaFoldDB" id="A0AAE8NEC2"/>
<organism evidence="1 2">
    <name type="scientific">Burkholderia cepacia</name>
    <name type="common">Pseudomonas cepacia</name>
    <dbReference type="NCBI Taxonomy" id="292"/>
    <lineage>
        <taxon>Bacteria</taxon>
        <taxon>Pseudomonadati</taxon>
        <taxon>Pseudomonadota</taxon>
        <taxon>Betaproteobacteria</taxon>
        <taxon>Burkholderiales</taxon>
        <taxon>Burkholderiaceae</taxon>
        <taxon>Burkholderia</taxon>
        <taxon>Burkholderia cepacia complex</taxon>
    </lineage>
</organism>
<proteinExistence type="predicted"/>
<name>A0AAE8NEC2_BURCE</name>
<evidence type="ECO:0000313" key="1">
    <source>
        <dbReference type="EMBL" id="SPV18172.1"/>
    </source>
</evidence>
<evidence type="ECO:0000313" key="2">
    <source>
        <dbReference type="Proteomes" id="UP000250416"/>
    </source>
</evidence>
<reference evidence="1 2" key="1">
    <citation type="submission" date="2018-06" db="EMBL/GenBank/DDBJ databases">
        <authorList>
            <consortium name="Pathogen Informatics"/>
            <person name="Doyle S."/>
        </authorList>
    </citation>
    <scope>NUCLEOTIDE SEQUENCE [LARGE SCALE GENOMIC DNA]</scope>
    <source>
        <strain evidence="1 2">NCTC10661</strain>
    </source>
</reference>
<dbReference type="EMBL" id="UARD01000012">
    <property type="protein sequence ID" value="SPV18172.1"/>
    <property type="molecule type" value="Genomic_DNA"/>
</dbReference>
<gene>
    <name evidence="1" type="ORF">NCTC10661_02497</name>
</gene>
<sequence length="78" mass="8671">MAALVKRRHVEGLSAGRVKNRLVHLRWWAEKVGKAGLVPADNTLLGIPQRQHVTNANKSKALEDALDGVRDAHVRMSR</sequence>
<comment type="caution">
    <text evidence="1">The sequence shown here is derived from an EMBL/GenBank/DDBJ whole genome shotgun (WGS) entry which is preliminary data.</text>
</comment>
<dbReference type="Proteomes" id="UP000250416">
    <property type="component" value="Unassembled WGS sequence"/>
</dbReference>
<accession>A0AAE8NEC2</accession>
<protein>
    <submittedName>
        <fullName evidence="1">Phage integrase, N-terminal</fullName>
    </submittedName>
</protein>